<dbReference type="PANTHER" id="PTHR34294">
    <property type="entry name" value="TRANSCRIPTIONAL REGULATOR-RELATED"/>
    <property type="match status" value="1"/>
</dbReference>
<protein>
    <submittedName>
        <fullName evidence="7">Sugar-binding protein</fullName>
    </submittedName>
</protein>
<evidence type="ECO:0000256" key="1">
    <source>
        <dbReference type="ARBA" id="ARBA00010466"/>
    </source>
</evidence>
<evidence type="ECO:0000259" key="5">
    <source>
        <dbReference type="Pfam" id="PF04198"/>
    </source>
</evidence>
<evidence type="ECO:0000256" key="4">
    <source>
        <dbReference type="ARBA" id="ARBA00023163"/>
    </source>
</evidence>
<dbReference type="InterPro" id="IPR037171">
    <property type="entry name" value="NagB/RpiA_transferase-like"/>
</dbReference>
<dbReference type="Proteomes" id="UP000374630">
    <property type="component" value="Unassembled WGS sequence"/>
</dbReference>
<dbReference type="SUPFAM" id="SSF100950">
    <property type="entry name" value="NagB/RpiA/CoA transferase-like"/>
    <property type="match status" value="1"/>
</dbReference>
<dbReference type="EMBL" id="RZOA01000017">
    <property type="protein sequence ID" value="KAA8822381.1"/>
    <property type="molecule type" value="Genomic_DNA"/>
</dbReference>
<comment type="caution">
    <text evidence="7">The sequence shown here is derived from an EMBL/GenBank/DDBJ whole genome shotgun (WGS) entry which is preliminary data.</text>
</comment>
<dbReference type="OrthoDB" id="186585at2"/>
<dbReference type="Proteomes" id="UP000345527">
    <property type="component" value="Unassembled WGS sequence"/>
</dbReference>
<evidence type="ECO:0000256" key="2">
    <source>
        <dbReference type="ARBA" id="ARBA00023015"/>
    </source>
</evidence>
<dbReference type="Pfam" id="PF04198">
    <property type="entry name" value="Sugar-bind"/>
    <property type="match status" value="1"/>
</dbReference>
<keyword evidence="4" id="KW-0804">Transcription</keyword>
<accession>A0A5J5DT70</accession>
<dbReference type="Gene3D" id="3.40.50.1360">
    <property type="match status" value="1"/>
</dbReference>
<organism evidence="7 8">
    <name type="scientific">Bifidobacterium vespertilionis</name>
    <dbReference type="NCBI Taxonomy" id="2562524"/>
    <lineage>
        <taxon>Bacteria</taxon>
        <taxon>Bacillati</taxon>
        <taxon>Actinomycetota</taxon>
        <taxon>Actinomycetes</taxon>
        <taxon>Bifidobacteriales</taxon>
        <taxon>Bifidobacteriaceae</taxon>
        <taxon>Bifidobacterium</taxon>
    </lineage>
</organism>
<sequence>MFNDDTIMATTASRRHIDLMLKVARAYYLDDKTQSEIAKEIGYSRPTVSRLLKESREMGIVHITIGHALERMRSLEEGLKRRYGLRHARVAEVRPGEDPALIVPRYAASLFTETCAPNSLVTVSNGSAVAATVREVPVRDWPKSNVAQMLGTLSPNNPMTDSPDICRMLAQRIGGTFTILPAPMILSSPELAHAMRKEPQIATALALGGGADVAIVGVGAVTTERSGHIFDAYIDQRKAAELHRQGVVGHICGHHIDAEGRHVTTDLCERTISIDIDRLHRIPLVIGVAWGPVKTPAIHACLVGRLISALVTDQSTAEALLAWDGSETRDTP</sequence>
<feature type="domain" description="Sugar-binding" evidence="5">
    <location>
        <begin position="69"/>
        <end position="322"/>
    </location>
</feature>
<dbReference type="InterPro" id="IPR051054">
    <property type="entry name" value="SorC_transcr_regulators"/>
</dbReference>
<dbReference type="Gene3D" id="1.10.10.10">
    <property type="entry name" value="Winged helix-like DNA-binding domain superfamily/Winged helix DNA-binding domain"/>
    <property type="match status" value="1"/>
</dbReference>
<dbReference type="GO" id="GO:0030246">
    <property type="term" value="F:carbohydrate binding"/>
    <property type="evidence" value="ECO:0007669"/>
    <property type="project" value="InterPro"/>
</dbReference>
<evidence type="ECO:0000313" key="7">
    <source>
        <dbReference type="EMBL" id="KAA8822381.1"/>
    </source>
</evidence>
<evidence type="ECO:0000313" key="6">
    <source>
        <dbReference type="EMBL" id="KAA8818210.1"/>
    </source>
</evidence>
<keyword evidence="9" id="KW-1185">Reference proteome</keyword>
<dbReference type="InterPro" id="IPR036388">
    <property type="entry name" value="WH-like_DNA-bd_sf"/>
</dbReference>
<evidence type="ECO:0000313" key="8">
    <source>
        <dbReference type="Proteomes" id="UP000345527"/>
    </source>
</evidence>
<reference evidence="8 9" key="1">
    <citation type="journal article" date="2019" name="Syst. Appl. Microbiol.">
        <title>Characterization of Bifidobacterium species in feaces of the Egyptian fruit bat: Description of B. vespertilionis sp. nov. and B. rousetti sp. nov.</title>
        <authorList>
            <person name="Modesto M."/>
            <person name="Satti M."/>
            <person name="Watanabe K."/>
            <person name="Puglisi E."/>
            <person name="Morelli L."/>
            <person name="Huang C.-H."/>
            <person name="Liou J.-S."/>
            <person name="Miyashita M."/>
            <person name="Tamura T."/>
            <person name="Saito S."/>
            <person name="Mori K."/>
            <person name="Huang L."/>
            <person name="Sciavilla P."/>
            <person name="Sandri C."/>
            <person name="Spiezio C."/>
            <person name="Vitali F."/>
            <person name="Cavalieri D."/>
            <person name="Perpetuini G."/>
            <person name="Tofalo R."/>
            <person name="Bonetti A."/>
            <person name="Arita M."/>
            <person name="Mattarelli P."/>
        </authorList>
    </citation>
    <scope>NUCLEOTIDE SEQUENCE [LARGE SCALE GENOMIC DNA]</scope>
    <source>
        <strain evidence="6 9">RST16</strain>
        <strain evidence="7 8">RST8</strain>
    </source>
</reference>
<comment type="similarity">
    <text evidence="1">Belongs to the SorC transcriptional regulatory family.</text>
</comment>
<dbReference type="EMBL" id="RZNZ01000016">
    <property type="protein sequence ID" value="KAA8818210.1"/>
    <property type="molecule type" value="Genomic_DNA"/>
</dbReference>
<gene>
    <name evidence="7" type="ORF">EM848_08635</name>
    <name evidence="6" type="ORF">EMO90_10270</name>
</gene>
<dbReference type="InterPro" id="IPR013324">
    <property type="entry name" value="RNA_pol_sigma_r3/r4-like"/>
</dbReference>
<name>A0A5J5DT70_9BIFI</name>
<keyword evidence="3" id="KW-0238">DNA-binding</keyword>
<keyword evidence="2" id="KW-0805">Transcription regulation</keyword>
<dbReference type="SUPFAM" id="SSF88659">
    <property type="entry name" value="Sigma3 and sigma4 domains of RNA polymerase sigma factors"/>
    <property type="match status" value="1"/>
</dbReference>
<proteinExistence type="inferred from homology"/>
<dbReference type="GO" id="GO:0003677">
    <property type="term" value="F:DNA binding"/>
    <property type="evidence" value="ECO:0007669"/>
    <property type="project" value="UniProtKB-KW"/>
</dbReference>
<evidence type="ECO:0000313" key="9">
    <source>
        <dbReference type="Proteomes" id="UP000374630"/>
    </source>
</evidence>
<dbReference type="InterPro" id="IPR007324">
    <property type="entry name" value="Sugar-bd_dom_put"/>
</dbReference>
<dbReference type="PANTHER" id="PTHR34294:SF1">
    <property type="entry name" value="TRANSCRIPTIONAL REGULATOR LSRR"/>
    <property type="match status" value="1"/>
</dbReference>
<evidence type="ECO:0000256" key="3">
    <source>
        <dbReference type="ARBA" id="ARBA00023125"/>
    </source>
</evidence>
<dbReference type="AlphaFoldDB" id="A0A5J5DT70"/>
<dbReference type="RefSeq" id="WP_150354531.1">
    <property type="nucleotide sequence ID" value="NZ_RZNZ01000016.1"/>
</dbReference>